<sequence>MTSSPVLITDRSPSTARQPRLAIGEWILALGIAALLLPTLLRLAQLSWSTEAGAHGPIVFATGLWLLWRDRAALQLAVRRPFLPAGLALVVLLPLYAVGRITSVLMIESLSLYGVLITLAYLRWGEAVIRRLWFPIFYGLFLITPPENWIFVLTRPIKVLLSTGAVDLLAWAGFAIGSTGSMIQIEGYQLLVATACSGINSLIGISAISLFYVYLRHDDAPRYALVLTVLVLPIAVLTNFARIIILILVTYWFGEDIAQGIAHEAAGILMFVLALTLFLALDTVLHPLFRRLGWTR</sequence>
<reference evidence="9 10" key="1">
    <citation type="submission" date="2024-05" db="EMBL/GenBank/DDBJ databases">
        <authorList>
            <person name="Liu Q."/>
            <person name="Xin Y.-H."/>
        </authorList>
    </citation>
    <scope>NUCLEOTIDE SEQUENCE [LARGE SCALE GENOMIC DNA]</scope>
    <source>
        <strain evidence="9 10">CGMCC 1.15349</strain>
    </source>
</reference>
<feature type="transmembrane region" description="Helical" evidence="8">
    <location>
        <begin position="21"/>
        <end position="40"/>
    </location>
</feature>
<accession>A0ABU9XP18</accession>
<feature type="transmembrane region" description="Helical" evidence="8">
    <location>
        <begin position="227"/>
        <end position="253"/>
    </location>
</feature>
<feature type="transmembrane region" description="Helical" evidence="8">
    <location>
        <begin position="265"/>
        <end position="289"/>
    </location>
</feature>
<keyword evidence="5" id="KW-0378">Hydrolase</keyword>
<feature type="transmembrane region" description="Helical" evidence="8">
    <location>
        <begin position="190"/>
        <end position="215"/>
    </location>
</feature>
<keyword evidence="7 8" id="KW-0472">Membrane</keyword>
<protein>
    <submittedName>
        <fullName evidence="9">Exosortase V</fullName>
    </submittedName>
</protein>
<dbReference type="InterPro" id="IPR019127">
    <property type="entry name" value="Exosortase"/>
</dbReference>
<feature type="transmembrane region" description="Helical" evidence="8">
    <location>
        <begin position="134"/>
        <end position="153"/>
    </location>
</feature>
<comment type="caution">
    <text evidence="9">The sequence shown here is derived from an EMBL/GenBank/DDBJ whole genome shotgun (WGS) entry which is preliminary data.</text>
</comment>
<dbReference type="Pfam" id="PF09721">
    <property type="entry name" value="Exosortase_EpsH"/>
    <property type="match status" value="1"/>
</dbReference>
<feature type="transmembrane region" description="Helical" evidence="8">
    <location>
        <begin position="80"/>
        <end position="98"/>
    </location>
</feature>
<evidence type="ECO:0000256" key="4">
    <source>
        <dbReference type="ARBA" id="ARBA00022692"/>
    </source>
</evidence>
<keyword evidence="6 8" id="KW-1133">Transmembrane helix</keyword>
<dbReference type="NCBIfam" id="TIGR02602">
    <property type="entry name" value="8TM_EpsH"/>
    <property type="match status" value="1"/>
</dbReference>
<keyword evidence="4 8" id="KW-0812">Transmembrane</keyword>
<evidence type="ECO:0000256" key="7">
    <source>
        <dbReference type="ARBA" id="ARBA00023136"/>
    </source>
</evidence>
<evidence type="ECO:0000256" key="6">
    <source>
        <dbReference type="ARBA" id="ARBA00022989"/>
    </source>
</evidence>
<proteinExistence type="predicted"/>
<dbReference type="InterPro" id="IPR013426">
    <property type="entry name" value="EpsH-like"/>
</dbReference>
<keyword evidence="10" id="KW-1185">Reference proteome</keyword>
<keyword evidence="3" id="KW-0645">Protease</keyword>
<feature type="transmembrane region" description="Helical" evidence="8">
    <location>
        <begin position="104"/>
        <end position="122"/>
    </location>
</feature>
<evidence type="ECO:0000256" key="1">
    <source>
        <dbReference type="ARBA" id="ARBA00004651"/>
    </source>
</evidence>
<comment type="subcellular location">
    <subcellularLocation>
        <location evidence="1">Cell membrane</location>
        <topology evidence="1">Multi-pass membrane protein</topology>
    </subcellularLocation>
</comment>
<evidence type="ECO:0000256" key="2">
    <source>
        <dbReference type="ARBA" id="ARBA00022475"/>
    </source>
</evidence>
<dbReference type="InterPro" id="IPR026392">
    <property type="entry name" value="Exo/Archaeosortase_dom"/>
</dbReference>
<evidence type="ECO:0000313" key="9">
    <source>
        <dbReference type="EMBL" id="MEN2785577.1"/>
    </source>
</evidence>
<name>A0ABU9XP18_9SPHN</name>
<evidence type="ECO:0000256" key="5">
    <source>
        <dbReference type="ARBA" id="ARBA00022801"/>
    </source>
</evidence>
<dbReference type="NCBIfam" id="TIGR04178">
    <property type="entry name" value="exo_archaeo"/>
    <property type="match status" value="1"/>
</dbReference>
<dbReference type="Proteomes" id="UP001404104">
    <property type="component" value="Unassembled WGS sequence"/>
</dbReference>
<evidence type="ECO:0000256" key="8">
    <source>
        <dbReference type="SAM" id="Phobius"/>
    </source>
</evidence>
<evidence type="ECO:0000313" key="10">
    <source>
        <dbReference type="Proteomes" id="UP001404104"/>
    </source>
</evidence>
<evidence type="ECO:0000256" key="3">
    <source>
        <dbReference type="ARBA" id="ARBA00022670"/>
    </source>
</evidence>
<dbReference type="NCBIfam" id="NF035943">
    <property type="entry name" value="exosort_XrtV"/>
    <property type="match status" value="1"/>
</dbReference>
<keyword evidence="2" id="KW-1003">Cell membrane</keyword>
<dbReference type="RefSeq" id="WP_345863107.1">
    <property type="nucleotide sequence ID" value="NZ_JBDIMF010000001.1"/>
</dbReference>
<dbReference type="EMBL" id="JBDIMF010000001">
    <property type="protein sequence ID" value="MEN2785577.1"/>
    <property type="molecule type" value="Genomic_DNA"/>
</dbReference>
<feature type="transmembrane region" description="Helical" evidence="8">
    <location>
        <begin position="52"/>
        <end position="68"/>
    </location>
</feature>
<gene>
    <name evidence="9" type="primary">xrtV</name>
    <name evidence="9" type="ORF">ABC969_03985</name>
</gene>
<organism evidence="9 10">
    <name type="scientific">Sphingomonas qilianensis</name>
    <dbReference type="NCBI Taxonomy" id="1736690"/>
    <lineage>
        <taxon>Bacteria</taxon>
        <taxon>Pseudomonadati</taxon>
        <taxon>Pseudomonadota</taxon>
        <taxon>Alphaproteobacteria</taxon>
        <taxon>Sphingomonadales</taxon>
        <taxon>Sphingomonadaceae</taxon>
        <taxon>Sphingomonas</taxon>
    </lineage>
</organism>